<feature type="binding site" evidence="12">
    <location>
        <position position="312"/>
    </location>
    <ligand>
        <name>FAD</name>
        <dbReference type="ChEBI" id="CHEBI:57692"/>
    </ligand>
</feature>
<evidence type="ECO:0000256" key="2">
    <source>
        <dbReference type="ARBA" id="ARBA00012608"/>
    </source>
</evidence>
<dbReference type="InterPro" id="IPR012999">
    <property type="entry name" value="Pyr_OxRdtase_I_AS"/>
</dbReference>
<dbReference type="PRINTS" id="PR00411">
    <property type="entry name" value="PNDRDTASEI"/>
</dbReference>
<dbReference type="Pfam" id="PF07992">
    <property type="entry name" value="Pyr_redox_2"/>
    <property type="match status" value="1"/>
</dbReference>
<dbReference type="InterPro" id="IPR004099">
    <property type="entry name" value="Pyr_nucl-diS_OxRdtase_dimer"/>
</dbReference>
<dbReference type="PANTHER" id="PTHR22912:SF151">
    <property type="entry name" value="DIHYDROLIPOYL DEHYDROGENASE, MITOCHONDRIAL"/>
    <property type="match status" value="1"/>
</dbReference>
<dbReference type="PANTHER" id="PTHR22912">
    <property type="entry name" value="DISULFIDE OXIDOREDUCTASE"/>
    <property type="match status" value="1"/>
</dbReference>
<evidence type="ECO:0000259" key="16">
    <source>
        <dbReference type="Pfam" id="PF07992"/>
    </source>
</evidence>
<feature type="domain" description="Pyridine nucleotide-disulphide oxidoreductase dimerisation" evidence="15">
    <location>
        <begin position="346"/>
        <end position="455"/>
    </location>
</feature>
<evidence type="ECO:0000256" key="3">
    <source>
        <dbReference type="ARBA" id="ARBA00016961"/>
    </source>
</evidence>
<name>A0A5C7AT70_9FLAO</name>
<accession>A0A5C7AT70</accession>
<feature type="active site" description="Proton acceptor" evidence="11">
    <location>
        <position position="444"/>
    </location>
</feature>
<reference evidence="18" key="1">
    <citation type="submission" date="2019-08" db="EMBL/GenBank/DDBJ databases">
        <title>Seonamhaeicola sediminis sp. nov., isolated from marine sediment.</title>
        <authorList>
            <person name="Cao W.R."/>
        </authorList>
    </citation>
    <scope>NUCLEOTIDE SEQUENCE [LARGE SCALE GENOMIC DNA]</scope>
    <source>
        <strain evidence="18">Gy8</strain>
    </source>
</reference>
<dbReference type="Gene3D" id="3.30.390.30">
    <property type="match status" value="1"/>
</dbReference>
<dbReference type="InterPro" id="IPR001100">
    <property type="entry name" value="Pyr_nuc-diS_OxRdtase"/>
</dbReference>
<dbReference type="GO" id="GO:0050660">
    <property type="term" value="F:flavin adenine dinucleotide binding"/>
    <property type="evidence" value="ECO:0007669"/>
    <property type="project" value="InterPro"/>
</dbReference>
<keyword evidence="9 14" id="KW-0676">Redox-active center</keyword>
<dbReference type="PIRSF" id="PIRSF000350">
    <property type="entry name" value="Mercury_reductase_MerA"/>
    <property type="match status" value="1"/>
</dbReference>
<comment type="similarity">
    <text evidence="1 14">Belongs to the class-I pyridine nucleotide-disulfide oxidoreductase family.</text>
</comment>
<evidence type="ECO:0000256" key="10">
    <source>
        <dbReference type="ARBA" id="ARBA00049187"/>
    </source>
</evidence>
<evidence type="ECO:0000256" key="5">
    <source>
        <dbReference type="ARBA" id="ARBA00022827"/>
    </source>
</evidence>
<evidence type="ECO:0000313" key="17">
    <source>
        <dbReference type="EMBL" id="TXE11878.1"/>
    </source>
</evidence>
<keyword evidence="12" id="KW-0547">Nucleotide-binding</keyword>
<dbReference type="NCBIfam" id="TIGR01350">
    <property type="entry name" value="lipoamide_DH"/>
    <property type="match status" value="1"/>
</dbReference>
<dbReference type="EMBL" id="VOSC01000019">
    <property type="protein sequence ID" value="TXE11878.1"/>
    <property type="molecule type" value="Genomic_DNA"/>
</dbReference>
<feature type="binding site" evidence="12">
    <location>
        <begin position="318"/>
        <end position="321"/>
    </location>
    <ligand>
        <name>FAD</name>
        <dbReference type="ChEBI" id="CHEBI:57692"/>
    </ligand>
</feature>
<comment type="cofactor">
    <cofactor evidence="12 14">
        <name>FAD</name>
        <dbReference type="ChEBI" id="CHEBI:57692"/>
    </cofactor>
    <text evidence="12 14">Binds 1 FAD per subunit.</text>
</comment>
<gene>
    <name evidence="17" type="primary">lpdA</name>
    <name evidence="17" type="ORF">FUA26_07385</name>
</gene>
<dbReference type="InterPro" id="IPR023753">
    <property type="entry name" value="FAD/NAD-binding_dom"/>
</dbReference>
<evidence type="ECO:0000256" key="14">
    <source>
        <dbReference type="RuleBase" id="RU003692"/>
    </source>
</evidence>
<evidence type="ECO:0000259" key="15">
    <source>
        <dbReference type="Pfam" id="PF02852"/>
    </source>
</evidence>
<evidence type="ECO:0000313" key="18">
    <source>
        <dbReference type="Proteomes" id="UP000321790"/>
    </source>
</evidence>
<dbReference type="PRINTS" id="PR00368">
    <property type="entry name" value="FADPNR"/>
</dbReference>
<keyword evidence="18" id="KW-1185">Reference proteome</keyword>
<evidence type="ECO:0000256" key="8">
    <source>
        <dbReference type="ARBA" id="ARBA00023157"/>
    </source>
</evidence>
<feature type="domain" description="FAD/NAD(P)-binding" evidence="16">
    <location>
        <begin position="4"/>
        <end position="327"/>
    </location>
</feature>
<dbReference type="RefSeq" id="WP_147133761.1">
    <property type="nucleotide sequence ID" value="NZ_VOSC01000019.1"/>
</dbReference>
<dbReference type="FunFam" id="3.30.390.30:FF:000001">
    <property type="entry name" value="Dihydrolipoyl dehydrogenase"/>
    <property type="match status" value="1"/>
</dbReference>
<sequence length="466" mass="50115">MNSYDVAVIGSGPGGYVAAIRCAQLGMKTAIIEKYATLGGTCLNVGCIPSKALLDSSHHYEDAIKHFEEHGIEIPGDVKVNLEKMIARKQAVVDQTTSGIDFLMKKNNIDVYQGLGSFKDATHITISGEETTGIEAKNTIIATGSKPSSLPFINIDKERIITSTEALKLKEIPKHLIVIGGGVIGLELGQVYKRLGAEVSVVEYADRIVPTMDAGVSKELNKVLKKQKFKINASHKVKSVERVGDEVIVKADNKKGEEVEFKGDYCLVSVGRSPYTNGLNAEAAGVKLDDRGRVEVNSHLQTSASNIYAIGDVVKGAMLAHKAEEEGVFVAETLAGQKPHIDYNLIPGVVYTWPEVAAVGKTEEQLKEAGVAYKTGQFPMRALGRARASMDIDGFVKVLADKNTDEILGVHMVGARAADMIAEAVVAMEYRASAEDVSRMSHAHPTFTEAIKEAALAATDDRALHV</sequence>
<dbReference type="FunFam" id="3.50.50.60:FF:000001">
    <property type="entry name" value="Dihydrolipoyl dehydrogenase, mitochondrial"/>
    <property type="match status" value="1"/>
</dbReference>
<keyword evidence="6 14" id="KW-0560">Oxidoreductase</keyword>
<dbReference type="AlphaFoldDB" id="A0A5C7AT70"/>
<comment type="catalytic activity">
    <reaction evidence="10 14">
        <text>N(6)-[(R)-dihydrolipoyl]-L-lysyl-[protein] + NAD(+) = N(6)-[(R)-lipoyl]-L-lysyl-[protein] + NADH + H(+)</text>
        <dbReference type="Rhea" id="RHEA:15045"/>
        <dbReference type="Rhea" id="RHEA-COMP:10474"/>
        <dbReference type="Rhea" id="RHEA-COMP:10475"/>
        <dbReference type="ChEBI" id="CHEBI:15378"/>
        <dbReference type="ChEBI" id="CHEBI:57540"/>
        <dbReference type="ChEBI" id="CHEBI:57945"/>
        <dbReference type="ChEBI" id="CHEBI:83099"/>
        <dbReference type="ChEBI" id="CHEBI:83100"/>
        <dbReference type="EC" id="1.8.1.4"/>
    </reaction>
</comment>
<comment type="miscellaneous">
    <text evidence="14">The active site is a redox-active disulfide bond.</text>
</comment>
<evidence type="ECO:0000256" key="9">
    <source>
        <dbReference type="ARBA" id="ARBA00023284"/>
    </source>
</evidence>
<feature type="binding site" evidence="12">
    <location>
        <begin position="143"/>
        <end position="145"/>
    </location>
    <ligand>
        <name>FAD</name>
        <dbReference type="ChEBI" id="CHEBI:57692"/>
    </ligand>
</feature>
<dbReference type="Gene3D" id="3.50.50.60">
    <property type="entry name" value="FAD/NAD(P)-binding domain"/>
    <property type="match status" value="2"/>
</dbReference>
<feature type="binding site" evidence="12">
    <location>
        <position position="116"/>
    </location>
    <ligand>
        <name>FAD</name>
        <dbReference type="ChEBI" id="CHEBI:57692"/>
    </ligand>
</feature>
<evidence type="ECO:0000256" key="12">
    <source>
        <dbReference type="PIRSR" id="PIRSR000350-3"/>
    </source>
</evidence>
<proteinExistence type="inferred from homology"/>
<dbReference type="GO" id="GO:0005737">
    <property type="term" value="C:cytoplasm"/>
    <property type="evidence" value="ECO:0007669"/>
    <property type="project" value="UniProtKB-ARBA"/>
</dbReference>
<feature type="binding site" evidence="12">
    <location>
        <position position="51"/>
    </location>
    <ligand>
        <name>FAD</name>
        <dbReference type="ChEBI" id="CHEBI:57692"/>
    </ligand>
</feature>
<feature type="disulfide bond" description="Redox-active" evidence="13">
    <location>
        <begin position="42"/>
        <end position="47"/>
    </location>
</feature>
<dbReference type="OrthoDB" id="9800167at2"/>
<dbReference type="SUPFAM" id="SSF55424">
    <property type="entry name" value="FAD/NAD-linked reductases, dimerisation (C-terminal) domain"/>
    <property type="match status" value="1"/>
</dbReference>
<protein>
    <recommendedName>
        <fullName evidence="3 14">Dihydrolipoyl dehydrogenase</fullName>
        <ecNumber evidence="2 14">1.8.1.4</ecNumber>
    </recommendedName>
</protein>
<evidence type="ECO:0000256" key="6">
    <source>
        <dbReference type="ARBA" id="ARBA00023002"/>
    </source>
</evidence>
<keyword evidence="5 12" id="KW-0274">FAD</keyword>
<feature type="binding site" evidence="12">
    <location>
        <position position="203"/>
    </location>
    <ligand>
        <name>NAD(+)</name>
        <dbReference type="ChEBI" id="CHEBI:57540"/>
    </ligand>
</feature>
<dbReference type="Pfam" id="PF02852">
    <property type="entry name" value="Pyr_redox_dim"/>
    <property type="match status" value="1"/>
</dbReference>
<keyword evidence="8" id="KW-1015">Disulfide bond</keyword>
<dbReference type="Proteomes" id="UP000321790">
    <property type="component" value="Unassembled WGS sequence"/>
</dbReference>
<feature type="binding site" evidence="12">
    <location>
        <position position="271"/>
    </location>
    <ligand>
        <name>NAD(+)</name>
        <dbReference type="ChEBI" id="CHEBI:57540"/>
    </ligand>
</feature>
<keyword evidence="7 12" id="KW-0520">NAD</keyword>
<organism evidence="17 18">
    <name type="scientific">Seonamhaeicola algicola</name>
    <dbReference type="NCBI Taxonomy" id="1719036"/>
    <lineage>
        <taxon>Bacteria</taxon>
        <taxon>Pseudomonadati</taxon>
        <taxon>Bacteroidota</taxon>
        <taxon>Flavobacteriia</taxon>
        <taxon>Flavobacteriales</taxon>
        <taxon>Flavobacteriaceae</taxon>
    </lineage>
</organism>
<dbReference type="InterPro" id="IPR050151">
    <property type="entry name" value="Class-I_Pyr_Nuc-Dis_Oxidored"/>
</dbReference>
<dbReference type="GO" id="GO:0006103">
    <property type="term" value="P:2-oxoglutarate metabolic process"/>
    <property type="evidence" value="ECO:0007669"/>
    <property type="project" value="TreeGrafter"/>
</dbReference>
<keyword evidence="4 14" id="KW-0285">Flavoprotein</keyword>
<comment type="caution">
    <text evidence="17">The sequence shown here is derived from an EMBL/GenBank/DDBJ whole genome shotgun (WGS) entry which is preliminary data.</text>
</comment>
<feature type="binding site" evidence="12">
    <location>
        <begin position="180"/>
        <end position="187"/>
    </location>
    <ligand>
        <name>NAD(+)</name>
        <dbReference type="ChEBI" id="CHEBI:57540"/>
    </ligand>
</feature>
<evidence type="ECO:0000256" key="11">
    <source>
        <dbReference type="PIRSR" id="PIRSR000350-2"/>
    </source>
</evidence>
<dbReference type="InterPro" id="IPR016156">
    <property type="entry name" value="FAD/NAD-linked_Rdtase_dimer_sf"/>
</dbReference>
<dbReference type="InterPro" id="IPR006258">
    <property type="entry name" value="Lipoamide_DH"/>
</dbReference>
<evidence type="ECO:0000256" key="4">
    <source>
        <dbReference type="ARBA" id="ARBA00022630"/>
    </source>
</evidence>
<evidence type="ECO:0000256" key="1">
    <source>
        <dbReference type="ARBA" id="ARBA00007532"/>
    </source>
</evidence>
<dbReference type="EC" id="1.8.1.4" evidence="2 14"/>
<dbReference type="GO" id="GO:0004148">
    <property type="term" value="F:dihydrolipoyl dehydrogenase (NADH) activity"/>
    <property type="evidence" value="ECO:0007669"/>
    <property type="project" value="UniProtKB-EC"/>
</dbReference>
<dbReference type="InterPro" id="IPR036188">
    <property type="entry name" value="FAD/NAD-bd_sf"/>
</dbReference>
<dbReference type="SUPFAM" id="SSF51905">
    <property type="entry name" value="FAD/NAD(P)-binding domain"/>
    <property type="match status" value="1"/>
</dbReference>
<dbReference type="PROSITE" id="PS00076">
    <property type="entry name" value="PYRIDINE_REDOX_1"/>
    <property type="match status" value="1"/>
</dbReference>
<evidence type="ECO:0000256" key="7">
    <source>
        <dbReference type="ARBA" id="ARBA00023027"/>
    </source>
</evidence>
<evidence type="ECO:0000256" key="13">
    <source>
        <dbReference type="PIRSR" id="PIRSR000350-4"/>
    </source>
</evidence>